<accession>A0A345DE51</accession>
<dbReference type="AlphaFoldDB" id="A0A345DE51"/>
<keyword evidence="1" id="KW-1188">Viral release from host cell</keyword>
<feature type="region of interest" description="Disordered" evidence="2">
    <location>
        <begin position="941"/>
        <end position="962"/>
    </location>
</feature>
<dbReference type="KEGG" id="hyf:DTO96_102394"/>
<evidence type="ECO:0000256" key="1">
    <source>
        <dbReference type="ARBA" id="ARBA00022612"/>
    </source>
</evidence>
<sequence length="1003" mass="106174">MSKTLALGVVLGATLSGTFSGVVGSAKNTLNSLGSTVKLLERDFKSLKKEQVAFDKGSFAGPVRQIANYKQLSVALLDAKKNSEALTKSLRAHQEAKVYRQSIVNDVRKTAMTGAAVAAPVIGSVKAFMDQEEASTNMKMAYMKAGGGVSEAFEGIRLKALELGNALPGTTTDFMNLGRVLKEQGLADDVIKNGALESAAKLNVLLGTSQEFGGEFIAKLMEARGINDKELGAAADLVQRARYAFGMKPQDMMDSMRYDAPIANVLNIAGLDKTKEMLALQGMGATKGLEGAQWGTNLRALMQRMGEGVDGVKTATKGNKAVARGQMEESGVDFQFYDKNGKYKGPEAMVAELEKLKIIKDKLGEKAAINVAGEVFGTEAAGAAMIIAEKGTKGLAENKQRMDEQASMQERMAEQSKSLKTIWESLTGTALNLAASLGSVFGDDLKEGFKSANDFVGNTLMPWVSANKGLIKSVVSIGAGFLGMKMAMGGVKLIFSSTVGEGIRFFSTVKDGYKVFKSLSDVNKLMGKSKWFTFFQALKVPTGLLDFGQSLGSGIKKWGGKGLDWAQVISLKSYQSAKNKLGSGFDWVKASGLKSYQTAKNGLGKGLALGKSFGLKGFNFAKTLGLKAVNVGKFLVFKGASGLMSGLRLAGRGLGAVTQLGGSLARVMGGALFRGLGLAGRAVMFLGRALLMNPIGLAVMVIAGGAYLIWRNWSKIKPWFLNLWSSIKSNMASAWEGIKAVWSNVGAFFSGKVAQIKSFFSNLPSAFAEFGRNIIQGLIDGVSQKWEALKSKFSELAGMVTGTVKGGFGINSPSKVFAKIGGGVMSGLGLGVARNVPPMLRQMGGVARSVAAAFAPKLAGIVLPGLVQPNAHTVTRGPLFARGYFPIHDAVASPLKMLGSMLQKLPLFGQFGRDLAAVLPKPVMVQAAVAVPPARVVRRSNEPSVARRSEAAAGHAVNPAGDVHHWHITQQAGESSEALVQKIMRAIEVKTTAKKRSYLGDIG</sequence>
<organism evidence="5 6">
    <name type="scientific">Ephemeroptericola cinctiostellae</name>
    <dbReference type="NCBI Taxonomy" id="2268024"/>
    <lineage>
        <taxon>Bacteria</taxon>
        <taxon>Pseudomonadati</taxon>
        <taxon>Pseudomonadota</taxon>
        <taxon>Betaproteobacteria</taxon>
        <taxon>Burkholderiales</taxon>
        <taxon>Burkholderiaceae</taxon>
        <taxon>Ephemeroptericola</taxon>
    </lineage>
</organism>
<dbReference type="Pfam" id="PF10145">
    <property type="entry name" value="PhageMin_Tail"/>
    <property type="match status" value="1"/>
</dbReference>
<dbReference type="InterPro" id="IPR010090">
    <property type="entry name" value="Phage_tape_meas"/>
</dbReference>
<keyword evidence="3" id="KW-0812">Transmembrane</keyword>
<dbReference type="Proteomes" id="UP000252182">
    <property type="component" value="Chromosome"/>
</dbReference>
<evidence type="ECO:0000256" key="3">
    <source>
        <dbReference type="SAM" id="Phobius"/>
    </source>
</evidence>
<keyword evidence="6" id="KW-1185">Reference proteome</keyword>
<name>A0A345DE51_9BURK</name>
<dbReference type="NCBIfam" id="TIGR01760">
    <property type="entry name" value="tape_meas_TP901"/>
    <property type="match status" value="1"/>
</dbReference>
<dbReference type="RefSeq" id="WP_114563691.1">
    <property type="nucleotide sequence ID" value="NZ_CP031124.1"/>
</dbReference>
<dbReference type="PANTHER" id="PTHR37813">
    <property type="entry name" value="FELS-2 PROPHAGE PROTEIN"/>
    <property type="match status" value="1"/>
</dbReference>
<feature type="domain" description="Phage tail tape measure protein" evidence="4">
    <location>
        <begin position="159"/>
        <end position="376"/>
    </location>
</feature>
<evidence type="ECO:0000259" key="4">
    <source>
        <dbReference type="Pfam" id="PF10145"/>
    </source>
</evidence>
<dbReference type="OrthoDB" id="8019720at2"/>
<evidence type="ECO:0000313" key="5">
    <source>
        <dbReference type="EMBL" id="AXF86639.1"/>
    </source>
</evidence>
<dbReference type="PANTHER" id="PTHR37813:SF1">
    <property type="entry name" value="FELS-2 PROPHAGE PROTEIN"/>
    <property type="match status" value="1"/>
</dbReference>
<keyword evidence="3" id="KW-1133">Transmembrane helix</keyword>
<feature type="transmembrane region" description="Helical" evidence="3">
    <location>
        <begin position="690"/>
        <end position="710"/>
    </location>
</feature>
<feature type="compositionally biased region" description="Basic and acidic residues" evidence="2">
    <location>
        <begin position="941"/>
        <end position="950"/>
    </location>
</feature>
<evidence type="ECO:0000256" key="2">
    <source>
        <dbReference type="SAM" id="MobiDB-lite"/>
    </source>
</evidence>
<proteinExistence type="predicted"/>
<reference evidence="6" key="1">
    <citation type="submission" date="2018-07" db="EMBL/GenBank/DDBJ databases">
        <authorList>
            <person name="Kim H."/>
        </authorList>
    </citation>
    <scope>NUCLEOTIDE SEQUENCE [LARGE SCALE GENOMIC DNA]</scope>
    <source>
        <strain evidence="6">F02</strain>
    </source>
</reference>
<evidence type="ECO:0000313" key="6">
    <source>
        <dbReference type="Proteomes" id="UP000252182"/>
    </source>
</evidence>
<protein>
    <recommendedName>
        <fullName evidence="4">Phage tail tape measure protein domain-containing protein</fullName>
    </recommendedName>
</protein>
<keyword evidence="3" id="KW-0472">Membrane</keyword>
<gene>
    <name evidence="5" type="ORF">DTO96_102394</name>
</gene>
<dbReference type="EMBL" id="CP031124">
    <property type="protein sequence ID" value="AXF86639.1"/>
    <property type="molecule type" value="Genomic_DNA"/>
</dbReference>